<feature type="region of interest" description="Disordered" evidence="4">
    <location>
        <begin position="543"/>
        <end position="627"/>
    </location>
</feature>
<dbReference type="Pfam" id="PF12348">
    <property type="entry name" value="CLASP_N"/>
    <property type="match status" value="1"/>
</dbReference>
<evidence type="ECO:0000256" key="1">
    <source>
        <dbReference type="ARBA" id="ARBA00004245"/>
    </source>
</evidence>
<dbReference type="GO" id="GO:0007051">
    <property type="term" value="P:spindle organization"/>
    <property type="evidence" value="ECO:0007669"/>
    <property type="project" value="InterPro"/>
</dbReference>
<dbReference type="InterPro" id="IPR016024">
    <property type="entry name" value="ARM-type_fold"/>
</dbReference>
<feature type="compositionally biased region" description="Acidic residues" evidence="4">
    <location>
        <begin position="65"/>
        <end position="76"/>
    </location>
</feature>
<dbReference type="GO" id="GO:0046785">
    <property type="term" value="P:microtubule polymerization"/>
    <property type="evidence" value="ECO:0007669"/>
    <property type="project" value="InterPro"/>
</dbReference>
<evidence type="ECO:0000256" key="4">
    <source>
        <dbReference type="SAM" id="MobiDB-lite"/>
    </source>
</evidence>
<dbReference type="InterPro" id="IPR024395">
    <property type="entry name" value="CLASP_N_dom"/>
</dbReference>
<dbReference type="Pfam" id="PF21041">
    <property type="entry name" value="XMAP215_CLASP_TOG"/>
    <property type="match status" value="3"/>
</dbReference>
<name>A0AAU9IU36_9CILI</name>
<dbReference type="SUPFAM" id="SSF48371">
    <property type="entry name" value="ARM repeat"/>
    <property type="match status" value="2"/>
</dbReference>
<feature type="compositionally biased region" description="Low complexity" evidence="4">
    <location>
        <begin position="1120"/>
        <end position="1152"/>
    </location>
</feature>
<feature type="region of interest" description="Disordered" evidence="4">
    <location>
        <begin position="1438"/>
        <end position="1537"/>
    </location>
</feature>
<dbReference type="GO" id="GO:0051010">
    <property type="term" value="F:microtubule plus-end binding"/>
    <property type="evidence" value="ECO:0007669"/>
    <property type="project" value="InterPro"/>
</dbReference>
<feature type="domain" description="TOG" evidence="5">
    <location>
        <begin position="877"/>
        <end position="1109"/>
    </location>
</feature>
<dbReference type="EMBL" id="CAJZBQ010000016">
    <property type="protein sequence ID" value="CAG9316718.1"/>
    <property type="molecule type" value="Genomic_DNA"/>
</dbReference>
<dbReference type="InterPro" id="IPR034085">
    <property type="entry name" value="TOG"/>
</dbReference>
<organism evidence="6 7">
    <name type="scientific">Blepharisma stoltei</name>
    <dbReference type="NCBI Taxonomy" id="1481888"/>
    <lineage>
        <taxon>Eukaryota</taxon>
        <taxon>Sar</taxon>
        <taxon>Alveolata</taxon>
        <taxon>Ciliophora</taxon>
        <taxon>Postciliodesmatophora</taxon>
        <taxon>Heterotrichea</taxon>
        <taxon>Heterotrichida</taxon>
        <taxon>Blepharismidae</taxon>
        <taxon>Blepharisma</taxon>
    </lineage>
</organism>
<evidence type="ECO:0000313" key="7">
    <source>
        <dbReference type="Proteomes" id="UP001162131"/>
    </source>
</evidence>
<feature type="compositionally biased region" description="Basic and acidic residues" evidence="4">
    <location>
        <begin position="551"/>
        <end position="574"/>
    </location>
</feature>
<dbReference type="SMART" id="SM01349">
    <property type="entry name" value="TOG"/>
    <property type="match status" value="5"/>
</dbReference>
<feature type="domain" description="TOG" evidence="5">
    <location>
        <begin position="64"/>
        <end position="292"/>
    </location>
</feature>
<proteinExistence type="predicted"/>
<accession>A0AAU9IU36</accession>
<dbReference type="InterPro" id="IPR045110">
    <property type="entry name" value="XMAP215"/>
</dbReference>
<protein>
    <recommendedName>
        <fullName evidence="5">TOG domain-containing protein</fullName>
    </recommendedName>
</protein>
<feature type="region of interest" description="Disordered" evidence="4">
    <location>
        <begin position="1105"/>
        <end position="1190"/>
    </location>
</feature>
<dbReference type="PANTHER" id="PTHR12609">
    <property type="entry name" value="MICROTUBULE ASSOCIATED PROTEIN XMAP215"/>
    <property type="match status" value="1"/>
</dbReference>
<sequence length="2070" mass="230885">MQEQDEIPLSGSNEYSVPQEASFPGERPLNARGAYNLPGDEMPVGSQLDEKPIGSAGAYNLPPEEAPEEAEVEETGPLEKRIESKAWKTRVKALEELTGLLRTDPDPPFAAYLDLIIKFISDSHAGAQENGLDVLSVYIEKQPDMILSQSEGITKALIEKGIANTKANIKQKSANILLDFYGIHRTTQEPFINGLIAALNNKNLKIQAAAVSSTNSIMGAYGAKAFSFKPFVGIMEKFAGVSNPQVRGEALNFYKEAYKWVRDLILPSVDKLKKAQQDELKKSFEELTEPPVVTRYIVGQQPKAEETKAGGKSKGGAIDIYDMADAKDIFNKYGERWADGVLAMEKWVEKKAALEELNAELNYPKLAEKSPIALTTMGKRLINDANVNVMMQTMKMIGLLAKGQRKYFDSYAKQFLPIFLQKFKDKKSLVIQETHTSLDNLMYSLNIEQVIDDIKEALEDKTPSVKINTCQWLERVFAEMPDEQVAKVAKVIAIILKKNTDDSTADVRNSCFKMLACLLNKCSDIINPLIKDLPSAKMKKIEEAGGNAGTSKREQSVERTVTVEESKDEKPELRRSRKSMTSAPQQSKPPANSKKQPLLPPKSPAPQKDKESAAQPEEDLGAPMSPEDAEAVISPLIPSETFEKLKNSNWKEKQAGLQEFLEWITNNQPVASENNEAIMRFVKSTVKDWKENNFNVNKAAFDLFSYLAQNCNLTKRAASMALNSQALDKFSDMKLIESYNSCIFSFCECVGPRFVVSSIIKNTSDCNKPKVVSECCSTIGKAINDYGIHTVNLKEVIDYSKAGISQTNAVIKKAAQSLTIIIYSHIGDKILPFISDIKEQTLKALQEEFSKTEVIKNANYKTIRGEEESKLDPNKMMDAQFPRTNISSQINAAILKKLGDSNWKVRKEGLEAVEAVIDQSGMRILPTGLEVLIKALKARLADPNKSLVRQTLGLMGKLAQALGSEGNSISKSIVPGIISNLSDKNSLLRTDALAAVDKWSQEVSPECVINQSAQPLLQENPELRTELLSWLLAHKENFPKCDMKSMAPSILSCLQDRSASIRNAAELLFAETVNLVGFDTFQPLLKDIKPAVMNTLSTIFDKYKGSSNSQASEADSPRENTLSASSRQSRSQTANTGGSRSNSKGSNRNTSKVGSDTPKNEKELLKTPKPASKASEQASQDISIIPGPGKDKRLDYEAKHRWSIEELRQDYVDKLRADMKASFSNDLFNLLFSADFKKQIESIQDLSILLTSQRREMQDVIDLVFKFIWFKLLEGNNPQIYKALFEFCVQLVNTFQEDNYSLNEGEAMLFLPILCEKSGNNNAVFRQMIRNIIHSTTKIYPAEKVFLIVLQGLNSKNARSKVECLDELTSLIQEFGSVIAQPRDIRAIAKFVNSPDNSVRTSAVGTIGECFKTMGERIWNLIGEVPDKVKDLLKERFKSIAGPTNPPPSQGSSLKPPMKKKDEESGSKLSTPRGNKLQFKFEEGNAEVPTFNESDEVEVVAQPKKKPEIAVTSPPSQQLATQTPNQSSSGRIPTLQRNPLQSSIDQPIQMLIPSQISDQIPQISSQISTPSQAIIPAPSQLYKPQVIQPPSSQITTQFDSPPSKQEQITPRINREEEKKISVLDTLVTSPEVSINESLLYDPHRAEEAQSELDRHIDTLRSGDMSSRVDALVAINDLILNNLDSHKEEFQKKANMLIDALSKVIISTFERPIEDIPLRFAKYFLNVVHKVCCTKLIMREVSETSLFVLTEQILKRLLIEDLDKLGEKGEGEVMLKTLNGTMLRVLEHCKPTRIFVVLIKLLTKYINETSLSKMPGLIIRCLLKLTKILSTVIHQLEVDKILVAMHEYLVEHKINSSANTDEMGTKTIKTIINELVKLQGEAIWESYAAVRNHSKPDSNIERWISTLLTPTTTISSITSPRILKAPQDPILNSIFSRLSDDSGYTSAITELSDYIEKNPKTDLAPYLGQVPSDLYSRITDDLRNLKEDKARNEEPQPQALESYNFQDFQNRLAMMKQRYGLAASNQPAQLSSTLTDLKAKVNSLLNKTNGQDEQANFISEMKERIQNLNRK</sequence>
<gene>
    <name evidence="6" type="ORF">BSTOLATCC_MIC16823</name>
</gene>
<dbReference type="InterPro" id="IPR011989">
    <property type="entry name" value="ARM-like"/>
</dbReference>
<dbReference type="Proteomes" id="UP001162131">
    <property type="component" value="Unassembled WGS sequence"/>
</dbReference>
<keyword evidence="3" id="KW-0206">Cytoskeleton</keyword>
<evidence type="ECO:0000256" key="2">
    <source>
        <dbReference type="ARBA" id="ARBA00022490"/>
    </source>
</evidence>
<keyword evidence="2" id="KW-0963">Cytoplasm</keyword>
<comment type="subcellular location">
    <subcellularLocation>
        <location evidence="1">Cytoplasm</location>
        <location evidence="1">Cytoskeleton</location>
    </subcellularLocation>
</comment>
<reference evidence="6" key="1">
    <citation type="submission" date="2021-09" db="EMBL/GenBank/DDBJ databases">
        <authorList>
            <consortium name="AG Swart"/>
            <person name="Singh M."/>
            <person name="Singh A."/>
            <person name="Seah K."/>
            <person name="Emmerich C."/>
        </authorList>
    </citation>
    <scope>NUCLEOTIDE SEQUENCE</scope>
    <source>
        <strain evidence="6">ATCC30299</strain>
    </source>
</reference>
<feature type="domain" description="TOG" evidence="5">
    <location>
        <begin position="322"/>
        <end position="554"/>
    </location>
</feature>
<dbReference type="Pfam" id="PF25757">
    <property type="entry name" value="TPR_DNAAF5"/>
    <property type="match status" value="1"/>
</dbReference>
<dbReference type="Gene3D" id="1.25.10.10">
    <property type="entry name" value="Leucine-rich Repeat Variant"/>
    <property type="match status" value="5"/>
</dbReference>
<dbReference type="GO" id="GO:0030951">
    <property type="term" value="P:establishment or maintenance of microtubule cytoskeleton polarity"/>
    <property type="evidence" value="ECO:0007669"/>
    <property type="project" value="InterPro"/>
</dbReference>
<dbReference type="InterPro" id="IPR048491">
    <property type="entry name" value="XMAP215_CLASP_TOG"/>
</dbReference>
<comment type="caution">
    <text evidence="6">The sequence shown here is derived from an EMBL/GenBank/DDBJ whole genome shotgun (WGS) entry which is preliminary data.</text>
</comment>
<feature type="domain" description="TOG" evidence="5">
    <location>
        <begin position="623"/>
        <end position="858"/>
    </location>
</feature>
<feature type="domain" description="TOG" evidence="5">
    <location>
        <begin position="1210"/>
        <end position="1446"/>
    </location>
</feature>
<keyword evidence="7" id="KW-1185">Reference proteome</keyword>
<dbReference type="GO" id="GO:0005856">
    <property type="term" value="C:cytoskeleton"/>
    <property type="evidence" value="ECO:0007669"/>
    <property type="project" value="UniProtKB-SubCell"/>
</dbReference>
<feature type="compositionally biased region" description="Polar residues" evidence="4">
    <location>
        <begin position="579"/>
        <end position="590"/>
    </location>
</feature>
<evidence type="ECO:0000259" key="5">
    <source>
        <dbReference type="SMART" id="SM01349"/>
    </source>
</evidence>
<dbReference type="InterPro" id="IPR057978">
    <property type="entry name" value="TPR_DAAF5"/>
</dbReference>
<evidence type="ECO:0000256" key="3">
    <source>
        <dbReference type="ARBA" id="ARBA00023212"/>
    </source>
</evidence>
<evidence type="ECO:0000313" key="6">
    <source>
        <dbReference type="EMBL" id="CAG9316718.1"/>
    </source>
</evidence>
<feature type="compositionally biased region" description="Polar residues" evidence="4">
    <location>
        <begin position="1513"/>
        <end position="1537"/>
    </location>
</feature>
<dbReference type="GO" id="GO:0061863">
    <property type="term" value="F:microtubule plus end polymerase"/>
    <property type="evidence" value="ECO:0007669"/>
    <property type="project" value="InterPro"/>
</dbReference>
<feature type="region of interest" description="Disordered" evidence="4">
    <location>
        <begin position="1"/>
        <end position="76"/>
    </location>
</feature>